<comment type="caution">
    <text evidence="1">The sequence shown here is derived from an EMBL/GenBank/DDBJ whole genome shotgun (WGS) entry which is preliminary data.</text>
</comment>
<proteinExistence type="predicted"/>
<dbReference type="Proteomes" id="UP001157418">
    <property type="component" value="Unassembled WGS sequence"/>
</dbReference>
<evidence type="ECO:0000313" key="1">
    <source>
        <dbReference type="EMBL" id="CAH1428723.1"/>
    </source>
</evidence>
<protein>
    <recommendedName>
        <fullName evidence="3">START domain-containing protein</fullName>
    </recommendedName>
</protein>
<dbReference type="EMBL" id="CAKMRJ010002223">
    <property type="protein sequence ID" value="CAH1428723.1"/>
    <property type="molecule type" value="Genomic_DNA"/>
</dbReference>
<evidence type="ECO:0000313" key="2">
    <source>
        <dbReference type="Proteomes" id="UP001157418"/>
    </source>
</evidence>
<accession>A0AAU9MLE7</accession>
<evidence type="ECO:0008006" key="3">
    <source>
        <dbReference type="Google" id="ProtNLM"/>
    </source>
</evidence>
<gene>
    <name evidence="1" type="ORF">LVIROSA_LOCUS15635</name>
</gene>
<sequence length="82" mass="9279">MYVIHSLSKGRRRGWRRILEGEPVTAEVSSFSRVAGRNEERNPPSDAMDLICNPKWAIDACYDDQNTPSWKSLSLQSKTPDG</sequence>
<keyword evidence="2" id="KW-1185">Reference proteome</keyword>
<organism evidence="1 2">
    <name type="scientific">Lactuca virosa</name>
    <dbReference type="NCBI Taxonomy" id="75947"/>
    <lineage>
        <taxon>Eukaryota</taxon>
        <taxon>Viridiplantae</taxon>
        <taxon>Streptophyta</taxon>
        <taxon>Embryophyta</taxon>
        <taxon>Tracheophyta</taxon>
        <taxon>Spermatophyta</taxon>
        <taxon>Magnoliopsida</taxon>
        <taxon>eudicotyledons</taxon>
        <taxon>Gunneridae</taxon>
        <taxon>Pentapetalae</taxon>
        <taxon>asterids</taxon>
        <taxon>campanulids</taxon>
        <taxon>Asterales</taxon>
        <taxon>Asteraceae</taxon>
        <taxon>Cichorioideae</taxon>
        <taxon>Cichorieae</taxon>
        <taxon>Lactucinae</taxon>
        <taxon>Lactuca</taxon>
    </lineage>
</organism>
<reference evidence="1 2" key="1">
    <citation type="submission" date="2022-01" db="EMBL/GenBank/DDBJ databases">
        <authorList>
            <person name="Xiong W."/>
            <person name="Schranz E."/>
        </authorList>
    </citation>
    <scope>NUCLEOTIDE SEQUENCE [LARGE SCALE GENOMIC DNA]</scope>
</reference>
<name>A0AAU9MLE7_9ASTR</name>
<dbReference type="AlphaFoldDB" id="A0AAU9MLE7"/>